<reference evidence="18 19" key="1">
    <citation type="journal article" date="2017" name="PLoS Biol.">
        <title>The sea cucumber genome provides insights into morphological evolution and visceral regeneration.</title>
        <authorList>
            <person name="Zhang X."/>
            <person name="Sun L."/>
            <person name="Yuan J."/>
            <person name="Sun Y."/>
            <person name="Gao Y."/>
            <person name="Zhang L."/>
            <person name="Li S."/>
            <person name="Dai H."/>
            <person name="Hamel J.F."/>
            <person name="Liu C."/>
            <person name="Yu Y."/>
            <person name="Liu S."/>
            <person name="Lin W."/>
            <person name="Guo K."/>
            <person name="Jin S."/>
            <person name="Xu P."/>
            <person name="Storey K.B."/>
            <person name="Huan P."/>
            <person name="Zhang T."/>
            <person name="Zhou Y."/>
            <person name="Zhang J."/>
            <person name="Lin C."/>
            <person name="Li X."/>
            <person name="Xing L."/>
            <person name="Huo D."/>
            <person name="Sun M."/>
            <person name="Wang L."/>
            <person name="Mercier A."/>
            <person name="Li F."/>
            <person name="Yang H."/>
            <person name="Xiang J."/>
        </authorList>
    </citation>
    <scope>NUCLEOTIDE SEQUENCE [LARGE SCALE GENOMIC DNA]</scope>
    <source>
        <strain evidence="18">Shaxun</strain>
        <tissue evidence="18">Muscle</tissue>
    </source>
</reference>
<dbReference type="GO" id="GO:0010468">
    <property type="term" value="P:regulation of gene expression"/>
    <property type="evidence" value="ECO:0007669"/>
    <property type="project" value="UniProtKB-ARBA"/>
</dbReference>
<evidence type="ECO:0000256" key="8">
    <source>
        <dbReference type="ARBA" id="ARBA00022853"/>
    </source>
</evidence>
<feature type="region of interest" description="Disordered" evidence="14">
    <location>
        <begin position="375"/>
        <end position="524"/>
    </location>
</feature>
<dbReference type="SUPFAM" id="SSF52540">
    <property type="entry name" value="P-loop containing nucleoside triphosphate hydrolases"/>
    <property type="match status" value="3"/>
</dbReference>
<dbReference type="Gene3D" id="3.40.50.10810">
    <property type="entry name" value="Tandem AAA-ATPase domain"/>
    <property type="match status" value="1"/>
</dbReference>
<dbReference type="GO" id="GO:0003677">
    <property type="term" value="F:DNA binding"/>
    <property type="evidence" value="ECO:0007669"/>
    <property type="project" value="UniProtKB-KW"/>
</dbReference>
<dbReference type="Proteomes" id="UP000230750">
    <property type="component" value="Unassembled WGS sequence"/>
</dbReference>
<feature type="domain" description="Helicase ATP-binding" evidence="15">
    <location>
        <begin position="998"/>
        <end position="1163"/>
    </location>
</feature>
<organism evidence="18 19">
    <name type="scientific">Stichopus japonicus</name>
    <name type="common">Sea cucumber</name>
    <dbReference type="NCBI Taxonomy" id="307972"/>
    <lineage>
        <taxon>Eukaryota</taxon>
        <taxon>Metazoa</taxon>
        <taxon>Echinodermata</taxon>
        <taxon>Eleutherozoa</taxon>
        <taxon>Echinozoa</taxon>
        <taxon>Holothuroidea</taxon>
        <taxon>Aspidochirotacea</taxon>
        <taxon>Aspidochirotida</taxon>
        <taxon>Stichopodidae</taxon>
        <taxon>Apostichopus</taxon>
    </lineage>
</organism>
<feature type="compositionally biased region" description="Acidic residues" evidence="14">
    <location>
        <begin position="875"/>
        <end position="916"/>
    </location>
</feature>
<feature type="region of interest" description="Disordered" evidence="14">
    <location>
        <begin position="1381"/>
        <end position="1406"/>
    </location>
</feature>
<accession>A0A2G8JEI4</accession>
<dbReference type="InterPro" id="IPR027417">
    <property type="entry name" value="P-loop_NTPase"/>
</dbReference>
<dbReference type="InterPro" id="IPR014001">
    <property type="entry name" value="Helicase_ATP-bd"/>
</dbReference>
<dbReference type="PANTHER" id="PTHR45685">
    <property type="entry name" value="HELICASE SRCAP-RELATED"/>
    <property type="match status" value="1"/>
</dbReference>
<evidence type="ECO:0000256" key="4">
    <source>
        <dbReference type="ARBA" id="ARBA00022741"/>
    </source>
</evidence>
<dbReference type="GO" id="GO:0016887">
    <property type="term" value="F:ATP hydrolysis activity"/>
    <property type="evidence" value="ECO:0007669"/>
    <property type="project" value="TreeGrafter"/>
</dbReference>
<feature type="compositionally biased region" description="Pro residues" evidence="14">
    <location>
        <begin position="1593"/>
        <end position="1605"/>
    </location>
</feature>
<feature type="compositionally biased region" description="Basic and acidic residues" evidence="14">
    <location>
        <begin position="759"/>
        <end position="772"/>
    </location>
</feature>
<keyword evidence="8" id="KW-0156">Chromatin regulator</keyword>
<gene>
    <name evidence="18" type="ORF">BSL78_29045</name>
</gene>
<feature type="compositionally biased region" description="Polar residues" evidence="14">
    <location>
        <begin position="1385"/>
        <end position="1395"/>
    </location>
</feature>
<evidence type="ECO:0000313" key="18">
    <source>
        <dbReference type="EMBL" id="PIK34133.1"/>
    </source>
</evidence>
<feature type="coiled-coil region" evidence="13">
    <location>
        <begin position="619"/>
        <end position="646"/>
    </location>
</feature>
<dbReference type="PANTHER" id="PTHR45685:SF1">
    <property type="entry name" value="HELICASE SRCAP"/>
    <property type="match status" value="1"/>
</dbReference>
<evidence type="ECO:0000256" key="3">
    <source>
        <dbReference type="ARBA" id="ARBA00022553"/>
    </source>
</evidence>
<dbReference type="InterPro" id="IPR014012">
    <property type="entry name" value="HSA_dom"/>
</dbReference>
<dbReference type="PROSITE" id="PS51204">
    <property type="entry name" value="HSA"/>
    <property type="match status" value="1"/>
</dbReference>
<dbReference type="CDD" id="cd18003">
    <property type="entry name" value="DEXQc_SRCAP"/>
    <property type="match status" value="1"/>
</dbReference>
<dbReference type="Pfam" id="PF07529">
    <property type="entry name" value="HSA"/>
    <property type="match status" value="1"/>
</dbReference>
<dbReference type="CDD" id="cd18793">
    <property type="entry name" value="SF2_C_SNF"/>
    <property type="match status" value="1"/>
</dbReference>
<keyword evidence="6 18" id="KW-0347">Helicase</keyword>
<evidence type="ECO:0000256" key="9">
    <source>
        <dbReference type="ARBA" id="ARBA00023015"/>
    </source>
</evidence>
<feature type="region of interest" description="Disordered" evidence="14">
    <location>
        <begin position="242"/>
        <end position="283"/>
    </location>
</feature>
<dbReference type="FunFam" id="3.40.50.10810:FF:000005">
    <property type="entry name" value="Photoperiod-independent early flowering 1"/>
    <property type="match status" value="1"/>
</dbReference>
<keyword evidence="3" id="KW-0597">Phosphoprotein</keyword>
<evidence type="ECO:0000256" key="7">
    <source>
        <dbReference type="ARBA" id="ARBA00022840"/>
    </source>
</evidence>
<feature type="compositionally biased region" description="Polar residues" evidence="14">
    <location>
        <begin position="378"/>
        <end position="391"/>
    </location>
</feature>
<dbReference type="InterPro" id="IPR001650">
    <property type="entry name" value="Helicase_C-like"/>
</dbReference>
<dbReference type="Gene3D" id="1.20.120.850">
    <property type="entry name" value="SWI2/SNF2 ATPases, N-terminal domain"/>
    <property type="match status" value="1"/>
</dbReference>
<dbReference type="InterPro" id="IPR000330">
    <property type="entry name" value="SNF2_N"/>
</dbReference>
<feature type="compositionally biased region" description="Basic and acidic residues" evidence="14">
    <location>
        <begin position="846"/>
        <end position="860"/>
    </location>
</feature>
<dbReference type="OrthoDB" id="448448at2759"/>
<feature type="compositionally biased region" description="Polar residues" evidence="14">
    <location>
        <begin position="242"/>
        <end position="253"/>
    </location>
</feature>
<keyword evidence="10" id="KW-0238">DNA-binding</keyword>
<comment type="caution">
    <text evidence="18">The sequence shown here is derived from an EMBL/GenBank/DDBJ whole genome shotgun (WGS) entry which is preliminary data.</text>
</comment>
<feature type="domain" description="Helicase C-terminal" evidence="16">
    <location>
        <begin position="1966"/>
        <end position="2116"/>
    </location>
</feature>
<feature type="compositionally biased region" description="Acidic residues" evidence="14">
    <location>
        <begin position="824"/>
        <end position="843"/>
    </location>
</feature>
<keyword evidence="11" id="KW-0804">Transcription</keyword>
<feature type="region of interest" description="Disordered" evidence="14">
    <location>
        <begin position="702"/>
        <end position="950"/>
    </location>
</feature>
<dbReference type="GO" id="GO:0006338">
    <property type="term" value="P:chromatin remodeling"/>
    <property type="evidence" value="ECO:0007669"/>
    <property type="project" value="UniProtKB-ARBA"/>
</dbReference>
<dbReference type="GO" id="GO:0010557">
    <property type="term" value="P:positive regulation of macromolecule biosynthetic process"/>
    <property type="evidence" value="ECO:0007669"/>
    <property type="project" value="UniProtKB-ARBA"/>
</dbReference>
<feature type="compositionally biased region" description="Basic and acidic residues" evidence="14">
    <location>
        <begin position="807"/>
        <end position="818"/>
    </location>
</feature>
<evidence type="ECO:0000259" key="17">
    <source>
        <dbReference type="PROSITE" id="PS51204"/>
    </source>
</evidence>
<evidence type="ECO:0000256" key="2">
    <source>
        <dbReference type="ARBA" id="ARBA00009220"/>
    </source>
</evidence>
<dbReference type="SMART" id="SM00490">
    <property type="entry name" value="HELICc"/>
    <property type="match status" value="1"/>
</dbReference>
<feature type="compositionally biased region" description="Basic and acidic residues" evidence="14">
    <location>
        <begin position="917"/>
        <end position="943"/>
    </location>
</feature>
<evidence type="ECO:0000256" key="10">
    <source>
        <dbReference type="ARBA" id="ARBA00023125"/>
    </source>
</evidence>
<comment type="similarity">
    <text evidence="2">Belongs to the SNF2/RAD54 helicase family. SWR1 subfamily.</text>
</comment>
<dbReference type="Gene3D" id="3.40.50.300">
    <property type="entry name" value="P-loop containing nucleotide triphosphate hydrolases"/>
    <property type="match status" value="1"/>
</dbReference>
<evidence type="ECO:0000256" key="5">
    <source>
        <dbReference type="ARBA" id="ARBA00022801"/>
    </source>
</evidence>
<keyword evidence="9" id="KW-0805">Transcription regulation</keyword>
<comment type="subcellular location">
    <subcellularLocation>
        <location evidence="1">Nucleus</location>
    </subcellularLocation>
</comment>
<evidence type="ECO:0000256" key="14">
    <source>
        <dbReference type="SAM" id="MobiDB-lite"/>
    </source>
</evidence>
<dbReference type="InterPro" id="IPR049730">
    <property type="entry name" value="SNF2/RAD54-like_C"/>
</dbReference>
<keyword evidence="4" id="KW-0547">Nucleotide-binding</keyword>
<feature type="compositionally biased region" description="Acidic residues" evidence="14">
    <location>
        <begin position="734"/>
        <end position="756"/>
    </location>
</feature>
<dbReference type="EMBL" id="MRZV01002274">
    <property type="protein sequence ID" value="PIK34133.1"/>
    <property type="molecule type" value="Genomic_DNA"/>
</dbReference>
<proteinExistence type="inferred from homology"/>
<dbReference type="FunFam" id="3.40.50.300:FF:000529">
    <property type="entry name" value="helicase SRCAP isoform X1"/>
    <property type="match status" value="1"/>
</dbReference>
<evidence type="ECO:0000256" key="1">
    <source>
        <dbReference type="ARBA" id="ARBA00004123"/>
    </source>
</evidence>
<dbReference type="Pfam" id="PF00176">
    <property type="entry name" value="SNF2-rel_dom"/>
    <property type="match status" value="1"/>
</dbReference>
<dbReference type="STRING" id="307972.A0A2G8JEI4"/>
<feature type="domain" description="HSA" evidence="17">
    <location>
        <begin position="569"/>
        <end position="641"/>
    </location>
</feature>
<keyword evidence="5" id="KW-0378">Hydrolase</keyword>
<feature type="region of interest" description="Disordered" evidence="14">
    <location>
        <begin position="1582"/>
        <end position="1609"/>
    </location>
</feature>
<evidence type="ECO:0000256" key="6">
    <source>
        <dbReference type="ARBA" id="ARBA00022806"/>
    </source>
</evidence>
<dbReference type="GO" id="GO:0000812">
    <property type="term" value="C:Swr1 complex"/>
    <property type="evidence" value="ECO:0007669"/>
    <property type="project" value="TreeGrafter"/>
</dbReference>
<keyword evidence="13" id="KW-0175">Coiled coil</keyword>
<evidence type="ECO:0000256" key="12">
    <source>
        <dbReference type="ARBA" id="ARBA00023242"/>
    </source>
</evidence>
<evidence type="ECO:0000259" key="15">
    <source>
        <dbReference type="PROSITE" id="PS51192"/>
    </source>
</evidence>
<dbReference type="SMART" id="SM00487">
    <property type="entry name" value="DEXDc"/>
    <property type="match status" value="1"/>
</dbReference>
<dbReference type="InterPro" id="IPR038718">
    <property type="entry name" value="SNF2-like_sf"/>
</dbReference>
<dbReference type="GO" id="GO:0140096">
    <property type="term" value="F:catalytic activity, acting on a protein"/>
    <property type="evidence" value="ECO:0007669"/>
    <property type="project" value="UniProtKB-ARBA"/>
</dbReference>
<dbReference type="PROSITE" id="PS51192">
    <property type="entry name" value="HELICASE_ATP_BIND_1"/>
    <property type="match status" value="1"/>
</dbReference>
<dbReference type="GO" id="GO:0004386">
    <property type="term" value="F:helicase activity"/>
    <property type="evidence" value="ECO:0007669"/>
    <property type="project" value="UniProtKB-KW"/>
</dbReference>
<dbReference type="Pfam" id="PF00271">
    <property type="entry name" value="Helicase_C"/>
    <property type="match status" value="1"/>
</dbReference>
<dbReference type="GO" id="GO:0005524">
    <property type="term" value="F:ATP binding"/>
    <property type="evidence" value="ECO:0007669"/>
    <property type="project" value="UniProtKB-KW"/>
</dbReference>
<name>A0A2G8JEI4_STIJA</name>
<keyword evidence="7" id="KW-0067">ATP-binding</keyword>
<evidence type="ECO:0000256" key="13">
    <source>
        <dbReference type="SAM" id="Coils"/>
    </source>
</evidence>
<keyword evidence="12" id="KW-0539">Nucleus</keyword>
<dbReference type="PROSITE" id="PS51194">
    <property type="entry name" value="HELICASE_CTER"/>
    <property type="match status" value="1"/>
</dbReference>
<evidence type="ECO:0000259" key="16">
    <source>
        <dbReference type="PROSITE" id="PS51194"/>
    </source>
</evidence>
<feature type="compositionally biased region" description="Low complexity" evidence="14">
    <location>
        <begin position="702"/>
        <end position="711"/>
    </location>
</feature>
<keyword evidence="19" id="KW-1185">Reference proteome</keyword>
<dbReference type="InterPro" id="IPR050520">
    <property type="entry name" value="INO80/SWR1_helicase"/>
</dbReference>
<evidence type="ECO:0000256" key="11">
    <source>
        <dbReference type="ARBA" id="ARBA00023163"/>
    </source>
</evidence>
<feature type="compositionally biased region" description="Polar residues" evidence="14">
    <location>
        <begin position="445"/>
        <end position="455"/>
    </location>
</feature>
<protein>
    <submittedName>
        <fullName evidence="18">Putative helicase domino isoform X4</fullName>
    </submittedName>
</protein>
<sequence>MECLSALGLTLQLLRACSPCVYLIKRVVIGQSGYYIHICIALLIRNIKWKTLSKGGMSDPSQSSTSANTQKVIQQILLQYAHLNPQSQQQSPQNIVLSVPVGTPRTLPRLSLTPSAATAVSPNIAGGVSPSVAIVSGSTSPISLQTQAVAGVAQQQGQSYVQVSPSSFAGTQHAPIVVSSAQMVRNITASAPPNVYMVAGGQHTTLQQLAHSKPTFSSRQSVPVVQSATSPVVIKGGVLRHTTGQASPRSKLSVSERKSPVAKVAAHAPSPKISTGARASPSHSNSIVAKKTETMQQNPTDVSQLSQEQIGGMRNEILKQRRGILRKINAAYMERLTESFFLQRGGNMMDYLAWKKKVPNATLESYLTKHKLEEKPSRYSNLSSEMTQGTTPARRKSENESIGRHSFSSGTSEGDGSRKRTHHKAGLDAFDFNDDMEGGPPLVKMQNSQTVSSKGSPLPQGQHLKLPSGIRQKDAKSPPPGITSTPLSVVPATPSRRVIPPGAIPKQNKSPLSPGSRDRLPTRQQSLSAVYDYSIGSQEMIVERAKQEAQVMQRIAELRKEGLWSAKRLPKVQEPPRYKTHWDYLLDEMQWLAADFSQERRWKKAAARKLARAVAAYHRDKQAKEIKAERDEANKLRRIASNIAKEVKQFWVNIEKVVQYKQQSRLEEKRKKALDMQLDFIVGQTEKYSSWLSEGLNLSEKGSVQGSVQGSHSASPETSDVEQTDEEFRPIGNDSDDEETIDVEEKEAEQDEETNELEMLQKESKEPIEEILSKLPPQALEEETATDGEKSKDEEADLKAVLSDTEEATKEDTSKDEEFLVSADETDNEVVDEEDTIEEEENLAGEADHKEELSDLKAESELPMEELLKQYAGAYDEEFEMPQSPEEWDMDSDDSEDDVSSSSEEEVADDEDEDGELKDVGMEYLLHPEKEEEQTETKPKTEDGDAGPNQEITDIAKKAESLQPKGYTLSETQVTTKVPPLLKHKLREYQHIGLDWLVTIHDKKLNGILADEMGLGKTIQTIALLAHLACDKGNWGPHLIVVPTSVMLNWEMEFKKWCPGFKILTYFGSQKERKQKRQGWTKQNAFHICITSYKLVIQDHTSFRRKKWKYLVLDEAQNIKNFKSQRWQTLLNFNSQRRLLLTGTPLQNNLMELWSLMHFLMPHVFQSHREFREWFSNPLSGMIEGTQEYNEKLIKRLHKVLRPFLLRRLKSQVEKQLPQKYEHVVKCRLSKRQRFLYDDFMGRTKTKETLKTGQFLSVINVLMQLRKVCNHPDLFEMRPSISPFVMEGINYRTASEVTKALDYQPLKHVNLANFNLCLADLELTLPAYIAHRTRQLQTPRKLIEEIDSIPKPPPRPPKMKMKPGKLLTPPGVAHVQREKLPMGRSSPSLSQQTHGRASPLRAASPTSRTVLRAASPHLQGRCVPGVRSPQPAGTPVPRQTTILPHGLFAGGATHQAIIPSLTGGTFALVSNPNNPGTFTIVQHNAGVPSATPLQQLPGYMATSMGPLSQQRLIQQQQQRLLNQGLQIRQQLVGRQPVTVQIQQNQVTAAAAAPRIASPLSQLGQISRGGVIQLIQQSAGGGGVPLVNSTPPISQVPPSPHPPPQTVQPQIRPTTQSFVQLLQQQQQQQQQSAQMYRPRPQTVQDQLKLATQMVTGVTPVTQQPVIRPQNKVSAASPPVTARVPLPVVAPQVVKEQPKPAAAAPPQQLVQRTVQVQGVRTTPPKPGTGILAAMEDKRIVSTATVKTKETAVDTKPETVRQLTARELYQKEAAEAEKKETEKRKSSTFFMQLLEAKRIREHKMTLNRIARVNFRRCCAKPIYGDDLYSVVSIHSTARPATKGNDFSTGAGSVHCHCCLMGTGSVRLNSTYNHSKYLRQLLHVPTDYLEELKEIIDRYAFVIPKVTSPGISFSTFHPSPAAVVVHERLKSSLADQLQDSLLCLHPVESKMKIQFPELRLIQYDCGKLQALDMLLKKLKAGAHRILIFTQMAKMLDVLERFLNFHGHIYLRLDGATKVENRQILMERFNADKRIFCFILSTRSGGIGVNLTGADTVIFYDSDWNPTMDAQAQDRCHRIGQTRDVHIYRLISDMTVEENIIKKANQKRLLADVSIDGGNFTTAFFRKTAITDLFNMTTKEAPQAALPQPTPKQETSKAEAVVAATVKEEKGPVEFSQTDLEQALAKAEDESDVKAATMAHAEQDAELAEFDESIPYEGEEKDGEEGSKVEMELAQLDSQLTPIEKYAVKYMETTLEPITSEQLKEAEELIEEAKKEWELGCLQVMTTEAERQAEMEEDDIFFTYDRADANKQGA</sequence>
<dbReference type="SMART" id="SM00573">
    <property type="entry name" value="HSA"/>
    <property type="match status" value="1"/>
</dbReference>
<evidence type="ECO:0000313" key="19">
    <source>
        <dbReference type="Proteomes" id="UP000230750"/>
    </source>
</evidence>
<dbReference type="GO" id="GO:0042393">
    <property type="term" value="F:histone binding"/>
    <property type="evidence" value="ECO:0007669"/>
    <property type="project" value="TreeGrafter"/>
</dbReference>
<feature type="region of interest" description="Disordered" evidence="14">
    <location>
        <begin position="1346"/>
        <end position="1369"/>
    </location>
</feature>